<feature type="transmembrane region" description="Helical" evidence="2">
    <location>
        <begin position="12"/>
        <end position="33"/>
    </location>
</feature>
<keyword evidence="2" id="KW-0812">Transmembrane</keyword>
<dbReference type="WBParaSite" id="PDA_v2.g11339.t1">
    <property type="protein sequence ID" value="PDA_v2.g11339.t1"/>
    <property type="gene ID" value="PDA_v2.g11339"/>
</dbReference>
<reference evidence="4" key="1">
    <citation type="submission" date="2022-11" db="UniProtKB">
        <authorList>
            <consortium name="WormBaseParasite"/>
        </authorList>
    </citation>
    <scope>IDENTIFICATION</scope>
</reference>
<keyword evidence="3" id="KW-1185">Reference proteome</keyword>
<accession>A0A914P9F1</accession>
<evidence type="ECO:0000256" key="1">
    <source>
        <dbReference type="SAM" id="MobiDB-lite"/>
    </source>
</evidence>
<dbReference type="AlphaFoldDB" id="A0A914P9F1"/>
<proteinExistence type="predicted"/>
<evidence type="ECO:0000313" key="4">
    <source>
        <dbReference type="WBParaSite" id="PDA_v2.g11339.t1"/>
    </source>
</evidence>
<evidence type="ECO:0000256" key="2">
    <source>
        <dbReference type="SAM" id="Phobius"/>
    </source>
</evidence>
<keyword evidence="2" id="KW-1133">Transmembrane helix</keyword>
<sequence length="224" mass="25677">MSQCVEVPTWIPSAISIGIAVFSTIAILIAYHFDVKRRMRQYAQLEAEMYAEERIKEEEELLGFHRDGEIQVLAENDGGNGSVKVYMRSSSKKSQHPSPPHSPSTVSSIPVGEYTVHLDKFDISSDCLPPIKNYLLQKYMSEVENENDINEREKKIAKFVVEKMKMDFELKTQLVWVIYAKLKGELINTSFDEMLQEHTGLIKSIAIQFSTPFEFEIIGYVVIY</sequence>
<feature type="region of interest" description="Disordered" evidence="1">
    <location>
        <begin position="84"/>
        <end position="108"/>
    </location>
</feature>
<name>A0A914P9F1_9BILA</name>
<keyword evidence="2" id="KW-0472">Membrane</keyword>
<evidence type="ECO:0000313" key="3">
    <source>
        <dbReference type="Proteomes" id="UP000887578"/>
    </source>
</evidence>
<dbReference type="Proteomes" id="UP000887578">
    <property type="component" value="Unplaced"/>
</dbReference>
<organism evidence="3 4">
    <name type="scientific">Panagrolaimus davidi</name>
    <dbReference type="NCBI Taxonomy" id="227884"/>
    <lineage>
        <taxon>Eukaryota</taxon>
        <taxon>Metazoa</taxon>
        <taxon>Ecdysozoa</taxon>
        <taxon>Nematoda</taxon>
        <taxon>Chromadorea</taxon>
        <taxon>Rhabditida</taxon>
        <taxon>Tylenchina</taxon>
        <taxon>Panagrolaimomorpha</taxon>
        <taxon>Panagrolaimoidea</taxon>
        <taxon>Panagrolaimidae</taxon>
        <taxon>Panagrolaimus</taxon>
    </lineage>
</organism>
<protein>
    <submittedName>
        <fullName evidence="4">Uncharacterized protein</fullName>
    </submittedName>
</protein>